<gene>
    <name evidence="1" type="ORF">GLE_0321</name>
</gene>
<dbReference type="AlphaFoldDB" id="A0A0S2DB45"/>
<organism evidence="1 2">
    <name type="scientific">Lysobacter enzymogenes</name>
    <dbReference type="NCBI Taxonomy" id="69"/>
    <lineage>
        <taxon>Bacteria</taxon>
        <taxon>Pseudomonadati</taxon>
        <taxon>Pseudomonadota</taxon>
        <taxon>Gammaproteobacteria</taxon>
        <taxon>Lysobacterales</taxon>
        <taxon>Lysobacteraceae</taxon>
        <taxon>Lysobacter</taxon>
    </lineage>
</organism>
<protein>
    <submittedName>
        <fullName evidence="1">Uncharacterized protein</fullName>
    </submittedName>
</protein>
<reference evidence="1 2" key="1">
    <citation type="submission" date="2015-11" db="EMBL/GenBank/DDBJ databases">
        <title>Genome sequences of Lysobacter enzymogenes strain C3 and Lysobacter antibioticus ATCC 29479.</title>
        <authorList>
            <person name="Kobayashi D.Y."/>
        </authorList>
    </citation>
    <scope>NUCLEOTIDE SEQUENCE [LARGE SCALE GENOMIC DNA]</scope>
    <source>
        <strain evidence="1 2">C3</strain>
    </source>
</reference>
<dbReference type="Proteomes" id="UP000061569">
    <property type="component" value="Chromosome"/>
</dbReference>
<name>A0A0S2DB45_LYSEN</name>
<dbReference type="OrthoDB" id="8594191at2"/>
<accession>A0A0S2DB45</accession>
<evidence type="ECO:0000313" key="1">
    <source>
        <dbReference type="EMBL" id="ALN55679.1"/>
    </source>
</evidence>
<dbReference type="InterPro" id="IPR023346">
    <property type="entry name" value="Lysozyme-like_dom_sf"/>
</dbReference>
<sequence>MTYPKFKKATILKAQGAKLTPKAQTAPVKVAVDPAARLREIRKLVADNNKSDVDDDLIICQIYMESRFVKDPVNQAGSSAKGLMQLLKVAVREIYRVRDLALPKDKRTPEKELYKQADTFHASGALADEATNIAMGTEYLQMLINVQKKKKAADPIAEAYKEYRDKDNGIYYKKISDAAALLKKNPESMQVLLDMVAKAKKK</sequence>
<dbReference type="InterPro" id="IPR008258">
    <property type="entry name" value="Transglycosylase_SLT_dom_1"/>
</dbReference>
<dbReference type="EMBL" id="CP013140">
    <property type="protein sequence ID" value="ALN55679.1"/>
    <property type="molecule type" value="Genomic_DNA"/>
</dbReference>
<evidence type="ECO:0000313" key="2">
    <source>
        <dbReference type="Proteomes" id="UP000061569"/>
    </source>
</evidence>
<dbReference type="Gene3D" id="1.10.530.10">
    <property type="match status" value="1"/>
</dbReference>
<dbReference type="SUPFAM" id="SSF53955">
    <property type="entry name" value="Lysozyme-like"/>
    <property type="match status" value="1"/>
</dbReference>
<dbReference type="KEGG" id="lez:GLE_0321"/>
<proteinExistence type="predicted"/>
<dbReference type="PATRIC" id="fig|69.6.peg.318"/>
<dbReference type="Pfam" id="PF01464">
    <property type="entry name" value="SLT"/>
    <property type="match status" value="1"/>
</dbReference>
<dbReference type="STRING" id="69.GLE_0321"/>